<gene>
    <name evidence="6" type="primary">LOC114324441</name>
</gene>
<sequence>MTCKIVIINPGIFRPGDAITGKIICIFEREERIRGIKCQFRGREKVHWNERRGKHTTHYHGQTDFVVANTDFMDEGTMRPGKYEYNFSYVLPPSDIPSSYQHQFGSITYFLHAYVDRPFAFDYKDDVALHVVSPIINHPTHQMRAVSLEVNKEVGTCCWPKEPSTMELRLERDNYVLGDVIYFKAIIRNTSDSEINSIAVQLSTTVQLTAYSPSTRHKTERILLAVAEGSGVAPGSTKIHKFSLKIPETAVITNFTRCTLFKQWCSLRVQALYPLFHSNMVAEVTIKLGDTIVRTEQIEHAVNSPSNSFVPVAEAPPVVYPPVPPSAPLANDRLAFIDDNNGTAEGPPPSYDDVVKGSY</sequence>
<dbReference type="Pfam" id="PF00339">
    <property type="entry name" value="Arrestin_N"/>
    <property type="match status" value="1"/>
</dbReference>
<dbReference type="InterPro" id="IPR014756">
    <property type="entry name" value="Ig_E-set"/>
</dbReference>
<dbReference type="InterPro" id="IPR014752">
    <property type="entry name" value="Arrestin-like_C"/>
</dbReference>
<dbReference type="KEGG" id="dvv:114324441"/>
<feature type="region of interest" description="Disordered" evidence="3">
    <location>
        <begin position="339"/>
        <end position="359"/>
    </location>
</feature>
<evidence type="ECO:0000256" key="2">
    <source>
        <dbReference type="ARBA" id="ARBA00022606"/>
    </source>
</evidence>
<dbReference type="PANTHER" id="PTHR11188">
    <property type="entry name" value="ARRESTIN DOMAIN CONTAINING PROTEIN"/>
    <property type="match status" value="1"/>
</dbReference>
<dbReference type="RefSeq" id="XP_028128098.1">
    <property type="nucleotide sequence ID" value="XM_028272297.1"/>
</dbReference>
<protein>
    <submittedName>
        <fullName evidence="6">Arrestin domain-containing protein 3-like</fullName>
    </submittedName>
</protein>
<feature type="domain" description="Arrestin-like N-terminal" evidence="4">
    <location>
        <begin position="10"/>
        <end position="135"/>
    </location>
</feature>
<dbReference type="InterPro" id="IPR011021">
    <property type="entry name" value="Arrestin-like_N"/>
</dbReference>
<comment type="similarity">
    <text evidence="1">Belongs to the arrestin family.</text>
</comment>
<proteinExistence type="inferred from homology"/>
<dbReference type="InParanoid" id="A0A6P7F2G8"/>
<dbReference type="Gene3D" id="2.60.40.640">
    <property type="match status" value="2"/>
</dbReference>
<evidence type="ECO:0000256" key="1">
    <source>
        <dbReference type="ARBA" id="ARBA00005298"/>
    </source>
</evidence>
<dbReference type="InterPro" id="IPR050357">
    <property type="entry name" value="Arrestin_domain-protein"/>
</dbReference>
<keyword evidence="2" id="KW-0716">Sensory transduction</keyword>
<evidence type="ECO:0000259" key="4">
    <source>
        <dbReference type="Pfam" id="PF00339"/>
    </source>
</evidence>
<dbReference type="OrthoDB" id="2333384at2759"/>
<name>A0A6P7F2G8_DIAVI</name>
<evidence type="ECO:0000313" key="6">
    <source>
        <dbReference type="RefSeq" id="XP_028128098.1"/>
    </source>
</evidence>
<dbReference type="Pfam" id="PF02752">
    <property type="entry name" value="Arrestin_C"/>
    <property type="match status" value="1"/>
</dbReference>
<dbReference type="PANTHER" id="PTHR11188:SF176">
    <property type="entry name" value="ARRESTIN DOMAIN-CONTAINING PROTEIN 1"/>
    <property type="match status" value="1"/>
</dbReference>
<dbReference type="AlphaFoldDB" id="A0A6P7F2G8"/>
<feature type="domain" description="Arrestin C-terminal-like" evidence="5">
    <location>
        <begin position="162"/>
        <end position="289"/>
    </location>
</feature>
<dbReference type="GO" id="GO:0015031">
    <property type="term" value="P:protein transport"/>
    <property type="evidence" value="ECO:0007669"/>
    <property type="project" value="TreeGrafter"/>
</dbReference>
<dbReference type="GO" id="GO:0005737">
    <property type="term" value="C:cytoplasm"/>
    <property type="evidence" value="ECO:0007669"/>
    <property type="project" value="TreeGrafter"/>
</dbReference>
<reference evidence="6" key="1">
    <citation type="submission" date="2025-08" db="UniProtKB">
        <authorList>
            <consortium name="RefSeq"/>
        </authorList>
    </citation>
    <scope>IDENTIFICATION</scope>
    <source>
        <tissue evidence="6">Whole insect</tissue>
    </source>
</reference>
<dbReference type="FunCoup" id="A0A6P7F2G8">
    <property type="interactions" value="609"/>
</dbReference>
<evidence type="ECO:0000256" key="3">
    <source>
        <dbReference type="SAM" id="MobiDB-lite"/>
    </source>
</evidence>
<accession>A0A6P7F2G8</accession>
<organism evidence="6">
    <name type="scientific">Diabrotica virgifera virgifera</name>
    <name type="common">western corn rootworm</name>
    <dbReference type="NCBI Taxonomy" id="50390"/>
    <lineage>
        <taxon>Eukaryota</taxon>
        <taxon>Metazoa</taxon>
        <taxon>Ecdysozoa</taxon>
        <taxon>Arthropoda</taxon>
        <taxon>Hexapoda</taxon>
        <taxon>Insecta</taxon>
        <taxon>Pterygota</taxon>
        <taxon>Neoptera</taxon>
        <taxon>Endopterygota</taxon>
        <taxon>Coleoptera</taxon>
        <taxon>Polyphaga</taxon>
        <taxon>Cucujiformia</taxon>
        <taxon>Chrysomeloidea</taxon>
        <taxon>Chrysomelidae</taxon>
        <taxon>Galerucinae</taxon>
        <taxon>Diabroticina</taxon>
        <taxon>Diabroticites</taxon>
        <taxon>Diabrotica</taxon>
    </lineage>
</organism>
<dbReference type="InterPro" id="IPR011022">
    <property type="entry name" value="Arrestin_C-like"/>
</dbReference>
<evidence type="ECO:0000259" key="5">
    <source>
        <dbReference type="Pfam" id="PF02752"/>
    </source>
</evidence>
<dbReference type="SUPFAM" id="SSF81296">
    <property type="entry name" value="E set domains"/>
    <property type="match status" value="2"/>
</dbReference>